<dbReference type="AlphaFoldDB" id="A0A1D1XDZ7"/>
<sequence>MAVGVSMEGSQQAWRMRFSYRNATIIVCFFNLVAALLLLRGFLAAAPNRRESPGQPDPELLRYILESEEIRRAMEPLQLIKRLRELEHDIYTEPETVHPIVPKKTAAADISKRLQDFRAMNDANNQKALEEWRKRKIERERARQRETEKNATMGS</sequence>
<dbReference type="PANTHER" id="PTHR33344">
    <property type="entry name" value="OS02G0761600 PROTEIN"/>
    <property type="match status" value="1"/>
</dbReference>
<gene>
    <name evidence="3" type="primary">END3_0</name>
    <name evidence="3" type="ORF">g.86549</name>
</gene>
<dbReference type="PANTHER" id="PTHR33344:SF7">
    <property type="entry name" value="TRANSMEMBRANE PROTEIN"/>
    <property type="match status" value="1"/>
</dbReference>
<feature type="transmembrane region" description="Helical" evidence="2">
    <location>
        <begin position="20"/>
        <end position="43"/>
    </location>
</feature>
<name>A0A1D1XDZ7_9ARAE</name>
<organism evidence="3">
    <name type="scientific">Anthurium amnicola</name>
    <dbReference type="NCBI Taxonomy" id="1678845"/>
    <lineage>
        <taxon>Eukaryota</taxon>
        <taxon>Viridiplantae</taxon>
        <taxon>Streptophyta</taxon>
        <taxon>Embryophyta</taxon>
        <taxon>Tracheophyta</taxon>
        <taxon>Spermatophyta</taxon>
        <taxon>Magnoliopsida</taxon>
        <taxon>Liliopsida</taxon>
        <taxon>Araceae</taxon>
        <taxon>Pothoideae</taxon>
        <taxon>Potheae</taxon>
        <taxon>Anthurium</taxon>
    </lineage>
</organism>
<feature type="compositionally biased region" description="Basic and acidic residues" evidence="1">
    <location>
        <begin position="128"/>
        <end position="149"/>
    </location>
</feature>
<keyword evidence="2" id="KW-0472">Membrane</keyword>
<accession>A0A1D1XDZ7</accession>
<protein>
    <submittedName>
        <fullName evidence="3">Actin cytoskeleton-regulatory complex protein END3</fullName>
    </submittedName>
</protein>
<keyword evidence="2" id="KW-1133">Transmembrane helix</keyword>
<evidence type="ECO:0000256" key="2">
    <source>
        <dbReference type="SAM" id="Phobius"/>
    </source>
</evidence>
<evidence type="ECO:0000313" key="3">
    <source>
        <dbReference type="EMBL" id="JAT40642.1"/>
    </source>
</evidence>
<dbReference type="EMBL" id="GDJX01027294">
    <property type="protein sequence ID" value="JAT40642.1"/>
    <property type="molecule type" value="Transcribed_RNA"/>
</dbReference>
<proteinExistence type="predicted"/>
<evidence type="ECO:0000256" key="1">
    <source>
        <dbReference type="SAM" id="MobiDB-lite"/>
    </source>
</evidence>
<keyword evidence="2" id="KW-0812">Transmembrane</keyword>
<feature type="region of interest" description="Disordered" evidence="1">
    <location>
        <begin position="128"/>
        <end position="155"/>
    </location>
</feature>
<reference evidence="3" key="1">
    <citation type="submission" date="2015-07" db="EMBL/GenBank/DDBJ databases">
        <title>Transcriptome Assembly of Anthurium amnicola.</title>
        <authorList>
            <person name="Suzuki J."/>
        </authorList>
    </citation>
    <scope>NUCLEOTIDE SEQUENCE</scope>
</reference>